<comment type="subcellular location">
    <subcellularLocation>
        <location evidence="1 7">Cell membrane</location>
        <topology evidence="1 7">Multi-pass membrane protein</topology>
    </subcellularLocation>
</comment>
<evidence type="ECO:0000256" key="1">
    <source>
        <dbReference type="ARBA" id="ARBA00004651"/>
    </source>
</evidence>
<dbReference type="PROSITE" id="PS50928">
    <property type="entry name" value="ABC_TM1"/>
    <property type="match status" value="1"/>
</dbReference>
<comment type="similarity">
    <text evidence="7">Belongs to the binding-protein-dependent transport system permease family.</text>
</comment>
<proteinExistence type="inferred from homology"/>
<keyword evidence="3" id="KW-1003">Cell membrane</keyword>
<evidence type="ECO:0000256" key="3">
    <source>
        <dbReference type="ARBA" id="ARBA00022475"/>
    </source>
</evidence>
<evidence type="ECO:0000256" key="5">
    <source>
        <dbReference type="ARBA" id="ARBA00022989"/>
    </source>
</evidence>
<feature type="transmembrane region" description="Helical" evidence="7">
    <location>
        <begin position="34"/>
        <end position="56"/>
    </location>
</feature>
<dbReference type="EMBL" id="JAUSUO010000014">
    <property type="protein sequence ID" value="MDQ0345178.1"/>
    <property type="molecule type" value="Genomic_DNA"/>
</dbReference>
<feature type="transmembrane region" description="Helical" evidence="7">
    <location>
        <begin position="157"/>
        <end position="182"/>
    </location>
</feature>
<feature type="transmembrane region" description="Helical" evidence="7">
    <location>
        <begin position="131"/>
        <end position="151"/>
    </location>
</feature>
<dbReference type="CDD" id="cd06261">
    <property type="entry name" value="TM_PBP2"/>
    <property type="match status" value="1"/>
</dbReference>
<dbReference type="PANTHER" id="PTHR43744">
    <property type="entry name" value="ABC TRANSPORTER PERMEASE PROTEIN MG189-RELATED-RELATED"/>
    <property type="match status" value="1"/>
</dbReference>
<evidence type="ECO:0000256" key="2">
    <source>
        <dbReference type="ARBA" id="ARBA00022448"/>
    </source>
</evidence>
<dbReference type="Gene3D" id="1.10.3720.10">
    <property type="entry name" value="MetI-like"/>
    <property type="match status" value="1"/>
</dbReference>
<dbReference type="Pfam" id="PF00528">
    <property type="entry name" value="BPD_transp_1"/>
    <property type="match status" value="1"/>
</dbReference>
<keyword evidence="4 7" id="KW-0812">Transmembrane</keyword>
<feature type="transmembrane region" description="Helical" evidence="7">
    <location>
        <begin position="280"/>
        <end position="297"/>
    </location>
</feature>
<evidence type="ECO:0000313" key="10">
    <source>
        <dbReference type="Proteomes" id="UP001232343"/>
    </source>
</evidence>
<feature type="domain" description="ABC transmembrane type-1" evidence="8">
    <location>
        <begin position="95"/>
        <end position="297"/>
    </location>
</feature>
<reference evidence="9 10" key="1">
    <citation type="submission" date="2023-07" db="EMBL/GenBank/DDBJ databases">
        <title>Genomic Encyclopedia of Type Strains, Phase IV (KMG-IV): sequencing the most valuable type-strain genomes for metagenomic binning, comparative biology and taxonomic classification.</title>
        <authorList>
            <person name="Goeker M."/>
        </authorList>
    </citation>
    <scope>NUCLEOTIDE SEQUENCE [LARGE SCALE GENOMIC DNA]</scope>
    <source>
        <strain evidence="9 10">DSM 27848</strain>
    </source>
</reference>
<feature type="transmembrane region" description="Helical" evidence="7">
    <location>
        <begin position="203"/>
        <end position="225"/>
    </location>
</feature>
<dbReference type="InterPro" id="IPR035906">
    <property type="entry name" value="MetI-like_sf"/>
</dbReference>
<name>A0ABU0D9Z3_9BACI</name>
<dbReference type="PANTHER" id="PTHR43744:SF9">
    <property type="entry name" value="POLYGALACTURONAN_RHAMNOGALACTURONAN TRANSPORT SYSTEM PERMEASE PROTEIN YTCP"/>
    <property type="match status" value="1"/>
</dbReference>
<evidence type="ECO:0000256" key="4">
    <source>
        <dbReference type="ARBA" id="ARBA00022692"/>
    </source>
</evidence>
<keyword evidence="6 7" id="KW-0472">Membrane</keyword>
<sequence>MEESKPVSKTNNLGKPIFVKHGRRKHTKIQTLDVVLFVILTFLGLAIIMPFIYVIAVSFSTQEEYLKSTLLLFPMEATFENYKALFQDGRIWIGFRTTSLFVLLGVPLNMFLTTTMAYGLSRPDFPFKRSFIYFVVITMLFSGGIVPMYLLMKDIHLINTIWSVVFNYGINTFYLIIMMNFFRSLPIEIMESAKIDGAGEWRVMLSIVLPISMPIIATMILFYSVDRWNEWFHAMIYIRDNNLVALQLALRSIVIDSQISQQMNASSLVTDAKFSEGMKMAAVIVTMLPIMCVFPFLQKYFVKGMTVGAIK</sequence>
<dbReference type="Proteomes" id="UP001232343">
    <property type="component" value="Unassembled WGS sequence"/>
</dbReference>
<feature type="transmembrane region" description="Helical" evidence="7">
    <location>
        <begin position="100"/>
        <end position="119"/>
    </location>
</feature>
<dbReference type="RefSeq" id="WP_244682032.1">
    <property type="nucleotide sequence ID" value="NZ_JALIRM010000009.1"/>
</dbReference>
<keyword evidence="2 7" id="KW-0813">Transport</keyword>
<evidence type="ECO:0000313" key="9">
    <source>
        <dbReference type="EMBL" id="MDQ0345178.1"/>
    </source>
</evidence>
<dbReference type="SUPFAM" id="SSF161098">
    <property type="entry name" value="MetI-like"/>
    <property type="match status" value="1"/>
</dbReference>
<organism evidence="9 10">
    <name type="scientific">Lederbergia wuyishanensis</name>
    <dbReference type="NCBI Taxonomy" id="1347903"/>
    <lineage>
        <taxon>Bacteria</taxon>
        <taxon>Bacillati</taxon>
        <taxon>Bacillota</taxon>
        <taxon>Bacilli</taxon>
        <taxon>Bacillales</taxon>
        <taxon>Bacillaceae</taxon>
        <taxon>Lederbergia</taxon>
    </lineage>
</organism>
<evidence type="ECO:0000256" key="6">
    <source>
        <dbReference type="ARBA" id="ARBA00023136"/>
    </source>
</evidence>
<evidence type="ECO:0000256" key="7">
    <source>
        <dbReference type="RuleBase" id="RU363032"/>
    </source>
</evidence>
<gene>
    <name evidence="9" type="ORF">J2S14_004025</name>
</gene>
<evidence type="ECO:0000259" key="8">
    <source>
        <dbReference type="PROSITE" id="PS50928"/>
    </source>
</evidence>
<protein>
    <submittedName>
        <fullName evidence="9">Aldouronate transport system permease protein</fullName>
    </submittedName>
</protein>
<comment type="caution">
    <text evidence="9">The sequence shown here is derived from an EMBL/GenBank/DDBJ whole genome shotgun (WGS) entry which is preliminary data.</text>
</comment>
<keyword evidence="5 7" id="KW-1133">Transmembrane helix</keyword>
<keyword evidence="10" id="KW-1185">Reference proteome</keyword>
<accession>A0ABU0D9Z3</accession>
<dbReference type="InterPro" id="IPR000515">
    <property type="entry name" value="MetI-like"/>
</dbReference>